<accession>A0A087H388</accession>
<feature type="domain" description="FKB95-like N-terminal Kelch" evidence="1">
    <location>
        <begin position="2"/>
        <end position="130"/>
    </location>
</feature>
<reference evidence="3" key="1">
    <citation type="journal article" date="2015" name="Nat. Plants">
        <title>Genome expansion of Arabis alpina linked with retrotransposition and reduced symmetric DNA methylation.</title>
        <authorList>
            <person name="Willing E.M."/>
            <person name="Rawat V."/>
            <person name="Mandakova T."/>
            <person name="Maumus F."/>
            <person name="James G.V."/>
            <person name="Nordstroem K.J."/>
            <person name="Becker C."/>
            <person name="Warthmann N."/>
            <person name="Chica C."/>
            <person name="Szarzynska B."/>
            <person name="Zytnicki M."/>
            <person name="Albani M.C."/>
            <person name="Kiefer C."/>
            <person name="Bergonzi S."/>
            <person name="Castaings L."/>
            <person name="Mateos J.L."/>
            <person name="Berns M.C."/>
            <person name="Bujdoso N."/>
            <person name="Piofczyk T."/>
            <person name="de Lorenzo L."/>
            <person name="Barrero-Sicilia C."/>
            <person name="Mateos I."/>
            <person name="Piednoel M."/>
            <person name="Hagmann J."/>
            <person name="Chen-Min-Tao R."/>
            <person name="Iglesias-Fernandez R."/>
            <person name="Schuster S.C."/>
            <person name="Alonso-Blanco C."/>
            <person name="Roudier F."/>
            <person name="Carbonero P."/>
            <person name="Paz-Ares J."/>
            <person name="Davis S.J."/>
            <person name="Pecinka A."/>
            <person name="Quesneville H."/>
            <person name="Colot V."/>
            <person name="Lysak M.A."/>
            <person name="Weigel D."/>
            <person name="Coupland G."/>
            <person name="Schneeberger K."/>
        </authorList>
    </citation>
    <scope>NUCLEOTIDE SEQUENCE [LARGE SCALE GENOMIC DNA]</scope>
    <source>
        <strain evidence="3">cv. Pajares</strain>
    </source>
</reference>
<name>A0A087H388_ARAAL</name>
<dbReference type="Proteomes" id="UP000029120">
    <property type="component" value="Chromosome 4"/>
</dbReference>
<dbReference type="OrthoDB" id="68328at2759"/>
<dbReference type="SUPFAM" id="SSF117281">
    <property type="entry name" value="Kelch motif"/>
    <property type="match status" value="1"/>
</dbReference>
<evidence type="ECO:0000313" key="3">
    <source>
        <dbReference type="Proteomes" id="UP000029120"/>
    </source>
</evidence>
<protein>
    <recommendedName>
        <fullName evidence="1">FKB95-like N-terminal Kelch domain-containing protein</fullName>
    </recommendedName>
</protein>
<dbReference type="InterPro" id="IPR015915">
    <property type="entry name" value="Kelch-typ_b-propeller"/>
</dbReference>
<dbReference type="EMBL" id="CM002872">
    <property type="protein sequence ID" value="KFK36590.1"/>
    <property type="molecule type" value="Genomic_DNA"/>
</dbReference>
<sequence>MGPDMCMERNYAAANVVGGKIYVAGGCKGCDKSNWMEVFDAKMHIWELVSCPMKDLCGCDICISAGMNGKVFTFGKGNAVGKCRGLAYLPKENTWTQALWEADIGSYKVIKNVLYYYHSGEFEWKDIRKRIGVI</sequence>
<dbReference type="InterPro" id="IPR057499">
    <property type="entry name" value="Kelch_FKB95"/>
</dbReference>
<evidence type="ECO:0000259" key="1">
    <source>
        <dbReference type="Pfam" id="PF25210"/>
    </source>
</evidence>
<proteinExistence type="predicted"/>
<dbReference type="PANTHER" id="PTHR24414">
    <property type="entry name" value="F-BOX/KELCH-REPEAT PROTEIN SKIP4"/>
    <property type="match status" value="1"/>
</dbReference>
<keyword evidence="3" id="KW-1185">Reference proteome</keyword>
<dbReference type="InterPro" id="IPR050354">
    <property type="entry name" value="F-box/kelch-repeat_ARATH"/>
</dbReference>
<dbReference type="Pfam" id="PF25210">
    <property type="entry name" value="Kelch_FKB95"/>
    <property type="match status" value="1"/>
</dbReference>
<dbReference type="AlphaFoldDB" id="A0A087H388"/>
<organism evidence="2 3">
    <name type="scientific">Arabis alpina</name>
    <name type="common">Alpine rock-cress</name>
    <dbReference type="NCBI Taxonomy" id="50452"/>
    <lineage>
        <taxon>Eukaryota</taxon>
        <taxon>Viridiplantae</taxon>
        <taxon>Streptophyta</taxon>
        <taxon>Embryophyta</taxon>
        <taxon>Tracheophyta</taxon>
        <taxon>Spermatophyta</taxon>
        <taxon>Magnoliopsida</taxon>
        <taxon>eudicotyledons</taxon>
        <taxon>Gunneridae</taxon>
        <taxon>Pentapetalae</taxon>
        <taxon>rosids</taxon>
        <taxon>malvids</taxon>
        <taxon>Brassicales</taxon>
        <taxon>Brassicaceae</taxon>
        <taxon>Arabideae</taxon>
        <taxon>Arabis</taxon>
    </lineage>
</organism>
<evidence type="ECO:0000313" key="2">
    <source>
        <dbReference type="EMBL" id="KFK36590.1"/>
    </source>
</evidence>
<dbReference type="Gramene" id="KFK36590">
    <property type="protein sequence ID" value="KFK36590"/>
    <property type="gene ID" value="AALP_AA4G143500"/>
</dbReference>
<dbReference type="PANTHER" id="PTHR24414:SF184">
    <property type="entry name" value="GALACTOSE OXIDASE_KELCH REPEAT SUPERFAMILY PROTEIN"/>
    <property type="match status" value="1"/>
</dbReference>
<gene>
    <name evidence="2" type="ordered locus">AALP_Aa4g143500</name>
</gene>
<dbReference type="Gene3D" id="2.120.10.80">
    <property type="entry name" value="Kelch-type beta propeller"/>
    <property type="match status" value="1"/>
</dbReference>
<dbReference type="eggNOG" id="KOG1072">
    <property type="taxonomic scope" value="Eukaryota"/>
</dbReference>